<dbReference type="OrthoDB" id="164902at2759"/>
<gene>
    <name evidence="13" type="ORF">BCR39DRAFT_536112</name>
</gene>
<dbReference type="InterPro" id="IPR001650">
    <property type="entry name" value="Helicase_C-like"/>
</dbReference>
<feature type="compositionally biased region" description="Pro residues" evidence="10">
    <location>
        <begin position="974"/>
        <end position="988"/>
    </location>
</feature>
<dbReference type="InterPro" id="IPR014001">
    <property type="entry name" value="Helicase_ATP-bd"/>
</dbReference>
<dbReference type="GO" id="GO:0043138">
    <property type="term" value="F:3'-5' DNA helicase activity"/>
    <property type="evidence" value="ECO:0007669"/>
    <property type="project" value="InterPro"/>
</dbReference>
<dbReference type="PANTHER" id="PTHR14025:SF20">
    <property type="entry name" value="FANCONI ANEMIA GROUP M PROTEIN"/>
    <property type="match status" value="1"/>
</dbReference>
<feature type="compositionally biased region" description="Basic residues" evidence="10">
    <location>
        <begin position="871"/>
        <end position="883"/>
    </location>
</feature>
<comment type="subunit">
    <text evidence="9">Interacts with the MHF histone-fold complex to form the FANCM-MHF complex.</text>
</comment>
<evidence type="ECO:0000256" key="2">
    <source>
        <dbReference type="ARBA" id="ARBA00009889"/>
    </source>
</evidence>
<dbReference type="InterPro" id="IPR027417">
    <property type="entry name" value="P-loop_NTPase"/>
</dbReference>
<feature type="compositionally biased region" description="Basic and acidic residues" evidence="10">
    <location>
        <begin position="829"/>
        <end position="850"/>
    </location>
</feature>
<feature type="compositionally biased region" description="Acidic residues" evidence="10">
    <location>
        <begin position="889"/>
        <end position="902"/>
    </location>
</feature>
<dbReference type="Pfam" id="PF00271">
    <property type="entry name" value="Helicase_C"/>
    <property type="match status" value="1"/>
</dbReference>
<keyword evidence="4" id="KW-0378">Hydrolase</keyword>
<name>A0A1Y2AZW0_9TREE</name>
<feature type="compositionally biased region" description="Basic and acidic residues" evidence="10">
    <location>
        <begin position="169"/>
        <end position="199"/>
    </location>
</feature>
<evidence type="ECO:0000256" key="7">
    <source>
        <dbReference type="ARBA" id="ARBA00023242"/>
    </source>
</evidence>
<evidence type="ECO:0000256" key="10">
    <source>
        <dbReference type="SAM" id="MobiDB-lite"/>
    </source>
</evidence>
<feature type="compositionally biased region" description="Basic and acidic residues" evidence="10">
    <location>
        <begin position="942"/>
        <end position="958"/>
    </location>
</feature>
<evidence type="ECO:0000259" key="12">
    <source>
        <dbReference type="PROSITE" id="PS51194"/>
    </source>
</evidence>
<dbReference type="GO" id="GO:0005524">
    <property type="term" value="F:ATP binding"/>
    <property type="evidence" value="ECO:0007669"/>
    <property type="project" value="UniProtKB-UniRule"/>
</dbReference>
<dbReference type="EMBL" id="MCFC01000034">
    <property type="protein sequence ID" value="ORY28004.1"/>
    <property type="molecule type" value="Genomic_DNA"/>
</dbReference>
<comment type="catalytic activity">
    <reaction evidence="8 9">
        <text>ATP + H2O = ADP + phosphate + H(+)</text>
        <dbReference type="Rhea" id="RHEA:13065"/>
        <dbReference type="ChEBI" id="CHEBI:15377"/>
        <dbReference type="ChEBI" id="CHEBI:15378"/>
        <dbReference type="ChEBI" id="CHEBI:30616"/>
        <dbReference type="ChEBI" id="CHEBI:43474"/>
        <dbReference type="ChEBI" id="CHEBI:456216"/>
        <dbReference type="EC" id="3.6.4.12"/>
    </reaction>
</comment>
<comment type="similarity">
    <text evidence="2 9">Belongs to the DEAD box helicase family. DEAH subfamily. FANCM sub-subfamily.</text>
</comment>
<feature type="domain" description="Helicase ATP-binding" evidence="11">
    <location>
        <begin position="274"/>
        <end position="443"/>
    </location>
</feature>
<evidence type="ECO:0000256" key="4">
    <source>
        <dbReference type="ARBA" id="ARBA00022801"/>
    </source>
</evidence>
<evidence type="ECO:0000256" key="3">
    <source>
        <dbReference type="ARBA" id="ARBA00022741"/>
    </source>
</evidence>
<dbReference type="GO" id="GO:0009378">
    <property type="term" value="F:four-way junction helicase activity"/>
    <property type="evidence" value="ECO:0007669"/>
    <property type="project" value="TreeGrafter"/>
</dbReference>
<dbReference type="EC" id="3.6.4.12" evidence="9"/>
<feature type="compositionally biased region" description="Basic and acidic residues" evidence="10">
    <location>
        <begin position="1204"/>
        <end position="1213"/>
    </location>
</feature>
<feature type="compositionally biased region" description="Polar residues" evidence="10">
    <location>
        <begin position="930"/>
        <end position="940"/>
    </location>
</feature>
<organism evidence="13 14">
    <name type="scientific">Naematelia encephala</name>
    <dbReference type="NCBI Taxonomy" id="71784"/>
    <lineage>
        <taxon>Eukaryota</taxon>
        <taxon>Fungi</taxon>
        <taxon>Dikarya</taxon>
        <taxon>Basidiomycota</taxon>
        <taxon>Agaricomycotina</taxon>
        <taxon>Tremellomycetes</taxon>
        <taxon>Tremellales</taxon>
        <taxon>Naemateliaceae</taxon>
        <taxon>Naematelia</taxon>
    </lineage>
</organism>
<evidence type="ECO:0000256" key="6">
    <source>
        <dbReference type="ARBA" id="ARBA00022840"/>
    </source>
</evidence>
<dbReference type="PROSITE" id="PS51192">
    <property type="entry name" value="HELICASE_ATP_BIND_1"/>
    <property type="match status" value="1"/>
</dbReference>
<dbReference type="PANTHER" id="PTHR14025">
    <property type="entry name" value="FANCONI ANEMIA GROUP M FANCM FAMILY MEMBER"/>
    <property type="match status" value="1"/>
</dbReference>
<dbReference type="Gene3D" id="3.40.50.300">
    <property type="entry name" value="P-loop containing nucleotide triphosphate hydrolases"/>
    <property type="match status" value="2"/>
</dbReference>
<evidence type="ECO:0000256" key="5">
    <source>
        <dbReference type="ARBA" id="ARBA00022806"/>
    </source>
</evidence>
<feature type="domain" description="Helicase C-terminal" evidence="12">
    <location>
        <begin position="634"/>
        <end position="799"/>
    </location>
</feature>
<reference evidence="13 14" key="1">
    <citation type="submission" date="2016-07" db="EMBL/GenBank/DDBJ databases">
        <title>Pervasive Adenine N6-methylation of Active Genes in Fungi.</title>
        <authorList>
            <consortium name="DOE Joint Genome Institute"/>
            <person name="Mondo S.J."/>
            <person name="Dannebaum R.O."/>
            <person name="Kuo R.C."/>
            <person name="Labutti K."/>
            <person name="Haridas S."/>
            <person name="Kuo A."/>
            <person name="Salamov A."/>
            <person name="Ahrendt S.R."/>
            <person name="Lipzen A."/>
            <person name="Sullivan W."/>
            <person name="Andreopoulos W.B."/>
            <person name="Clum A."/>
            <person name="Lindquist E."/>
            <person name="Daum C."/>
            <person name="Ramamoorthy G.K."/>
            <person name="Gryganskyi A."/>
            <person name="Culley D."/>
            <person name="Magnuson J.K."/>
            <person name="James T.Y."/>
            <person name="O'Malley M.A."/>
            <person name="Stajich J.E."/>
            <person name="Spatafora J.W."/>
            <person name="Visel A."/>
            <person name="Grigoriev I.V."/>
        </authorList>
    </citation>
    <scope>NUCLEOTIDE SEQUENCE [LARGE SCALE GENOMIC DNA]</scope>
    <source>
        <strain evidence="13 14">68-887.2</strain>
    </source>
</reference>
<feature type="compositionally biased region" description="Basic and acidic residues" evidence="10">
    <location>
        <begin position="1003"/>
        <end position="1013"/>
    </location>
</feature>
<feature type="region of interest" description="Disordered" evidence="10">
    <location>
        <begin position="128"/>
        <end position="229"/>
    </location>
</feature>
<feature type="region of interest" description="Disordered" evidence="10">
    <location>
        <begin position="1064"/>
        <end position="1226"/>
    </location>
</feature>
<dbReference type="GO" id="GO:0036297">
    <property type="term" value="P:interstrand cross-link repair"/>
    <property type="evidence" value="ECO:0007669"/>
    <property type="project" value="TreeGrafter"/>
</dbReference>
<protein>
    <recommendedName>
        <fullName evidence="9">ATP-dependent DNA helicase</fullName>
        <ecNumber evidence="9">3.6.4.12</ecNumber>
    </recommendedName>
</protein>
<evidence type="ECO:0000313" key="14">
    <source>
        <dbReference type="Proteomes" id="UP000193986"/>
    </source>
</evidence>
<feature type="compositionally biased region" description="Acidic residues" evidence="10">
    <location>
        <begin position="213"/>
        <end position="226"/>
    </location>
</feature>
<dbReference type="Proteomes" id="UP000193986">
    <property type="component" value="Unassembled WGS sequence"/>
</dbReference>
<evidence type="ECO:0000256" key="9">
    <source>
        <dbReference type="RuleBase" id="RU367027"/>
    </source>
</evidence>
<feature type="region of interest" description="Disordered" evidence="10">
    <location>
        <begin position="802"/>
        <end position="1025"/>
    </location>
</feature>
<dbReference type="PROSITE" id="PS51194">
    <property type="entry name" value="HELICASE_CTER"/>
    <property type="match status" value="1"/>
</dbReference>
<dbReference type="SUPFAM" id="SSF52540">
    <property type="entry name" value="P-loop containing nucleoside triphosphate hydrolases"/>
    <property type="match status" value="1"/>
</dbReference>
<dbReference type="InterPro" id="IPR044749">
    <property type="entry name" value="FANCM_DEXDc"/>
</dbReference>
<evidence type="ECO:0000313" key="13">
    <source>
        <dbReference type="EMBL" id="ORY28004.1"/>
    </source>
</evidence>
<dbReference type="InParanoid" id="A0A1Y2AZW0"/>
<evidence type="ECO:0000256" key="1">
    <source>
        <dbReference type="ARBA" id="ARBA00004123"/>
    </source>
</evidence>
<keyword evidence="3" id="KW-0547">Nucleotide-binding</keyword>
<dbReference type="CDD" id="cd12091">
    <property type="entry name" value="FANCM_ID"/>
    <property type="match status" value="1"/>
</dbReference>
<dbReference type="GO" id="GO:0045003">
    <property type="term" value="P:double-strand break repair via synthesis-dependent strand annealing"/>
    <property type="evidence" value="ECO:0007669"/>
    <property type="project" value="TreeGrafter"/>
</dbReference>
<comment type="function">
    <text evidence="9">ATP-dependent DNA helicase involved in DNA damage repair by homologous recombination and in genome maintenance. Capable of unwinding D-loops. Plays a role in limiting crossover recombinants during mitotic DNA double-strand break (DSB) repair. Component of a FANCM-MHF complex which promotes gene conversion at blocked replication forks, probably by reversal of the stalled fork.</text>
</comment>
<feature type="compositionally biased region" description="Basic residues" evidence="10">
    <location>
        <begin position="200"/>
        <end position="209"/>
    </location>
</feature>
<dbReference type="InterPro" id="IPR011545">
    <property type="entry name" value="DEAD/DEAH_box_helicase_dom"/>
</dbReference>
<dbReference type="Pfam" id="PF00270">
    <property type="entry name" value="DEAD"/>
    <property type="match status" value="1"/>
</dbReference>
<feature type="compositionally biased region" description="Polar residues" evidence="10">
    <location>
        <begin position="1124"/>
        <end position="1137"/>
    </location>
</feature>
<comment type="caution">
    <text evidence="13">The sequence shown here is derived from an EMBL/GenBank/DDBJ whole genome shotgun (WGS) entry which is preliminary data.</text>
</comment>
<feature type="region of interest" description="Disordered" evidence="10">
    <location>
        <begin position="1"/>
        <end position="109"/>
    </location>
</feature>
<dbReference type="InterPro" id="IPR039686">
    <property type="entry name" value="FANCM/Mph1-like_ID"/>
</dbReference>
<dbReference type="GO" id="GO:0005634">
    <property type="term" value="C:nucleus"/>
    <property type="evidence" value="ECO:0007669"/>
    <property type="project" value="UniProtKB-SubCell"/>
</dbReference>
<sequence length="1314" mass="145361">MSEDDFGDDIFPVDDSFLREVDQLAEQATSTSARPPHQNTGNAASNGTYVSGQNRNAVPPQRTVSAGPSVFTSARHAPTAGPSRAQSLNTVFPKRSTGSGPAIQPSSDDFDDLSFNLPADSLAAFDTISSRPLPKPPNRTISGSGVIPSSGLKRSSSGNIGFMQTHLNFRRDKQSTKGKRWDRTQFAESGRRISSEKAKAMGKGKGKRRAGWDEDEEEEELDDEDLGGPLAPYPKPLVDMNAAYGPQRHVINPATIGSYIYPTNRSRRDYQYDVVRACFLDNCLVALPTGLGKTFVAGVVMLNFYRWFPTGKIVFLAPTKPLVNQQIEACQLTCGIPSRDAAVMTGQSVSAKEREKLWDERRVFYCTPQTLDNDLKRGSVDPRDIVLAVFDEAHKASGSYAYTTILAYLTVHHPYFRVLALTATPGADVPRVQAVVDALHISRIEIREAEAPEIRKYMNEKKTERHFVPMGEVIEGFRDRWGALMKPVIAGLVEKQILNERDLDYKRLRPYRLTAKRIEIARDRTSGLKWCFGSLQSLEKMARAMGNLLEFSLGMFHTTLSEIAGNSNSSGKKATSKATSGSIRSKSEFQRLLRDVEAELNCIRIGKDGRTRADRHPKMAKTLELLLAHFMQAADDERMHGVKNDTRAMVFCSYRDCVLEVVDMLNDHSPVLKATKFVGQSQGKQEQDKGFNQKEQKKTINDFKDGKYNILVSTSIGEEGLDIGEVDFVVIYDMPKQSIKLLQRIGRTGRKRDGQVHVLMSEGREDANWDTAQQNHREIQEEILHSRNLELFEDVEPLLPDGRIPPCVEQEMPVDPWDPEDQKSKRKLHATERSNTENKPSKKQRGHEVPDGANEGFKSVSELLRDSARTAKGKSRATGKKREKSPVVSEDEAEESVEEDLELLYGKVERGGSKKPRKVINRAAPKSRAANGTSKKQPTETYEEKRKKEERAELDRSALDFFNTQGPVRRRSPSPLPTPPSSPPPPASPITNKFTRQAVPPSLKDEESRETRVGEQSSPFADLGQLTPRTAAAAGFSQIAPMDLSWNMENDSFLSAVSPIVPSTRSNAAAPKSRPIGLRKPATPALVHSNSTDAMPPPPIPLSKHTPSTPIAEASPIPLGRRGPNQSSVMNLSSPAGNSPFLPLNRPRRRHVQDSSSPAVPIPRQRPREAGARLGRKRAPAAQVREYLDLDVDISGSESSDEPSSDHETESDRLFAGADFQPTQAPRGYNQRAVYLAGMATQAQPSNAPGLAFSRPRVDREAFMAKARKPVLITDDEMSEEGAERSENEYELGSFVVDDGDLSFASQSEATSYS</sequence>
<feature type="compositionally biased region" description="Acidic residues" evidence="10">
    <location>
        <begin position="1"/>
        <end position="12"/>
    </location>
</feature>
<dbReference type="STRING" id="71784.A0A1Y2AZW0"/>
<evidence type="ECO:0000256" key="8">
    <source>
        <dbReference type="ARBA" id="ARBA00047995"/>
    </source>
</evidence>
<dbReference type="GO" id="GO:0016887">
    <property type="term" value="F:ATP hydrolysis activity"/>
    <property type="evidence" value="ECO:0007669"/>
    <property type="project" value="RHEA"/>
</dbReference>
<keyword evidence="7" id="KW-0539">Nucleus</keyword>
<evidence type="ECO:0000259" key="11">
    <source>
        <dbReference type="PROSITE" id="PS51192"/>
    </source>
</evidence>
<dbReference type="GO" id="GO:0000400">
    <property type="term" value="F:four-way junction DNA binding"/>
    <property type="evidence" value="ECO:0007669"/>
    <property type="project" value="TreeGrafter"/>
</dbReference>
<dbReference type="SMART" id="SM00487">
    <property type="entry name" value="DEXDc"/>
    <property type="match status" value="1"/>
</dbReference>
<dbReference type="CDD" id="cd18033">
    <property type="entry name" value="DEXDc_FANCM"/>
    <property type="match status" value="1"/>
</dbReference>
<keyword evidence="5" id="KW-0347">Helicase</keyword>
<feature type="compositionally biased region" description="Polar residues" evidence="10">
    <location>
        <begin position="26"/>
        <end position="72"/>
    </location>
</feature>
<proteinExistence type="inferred from homology"/>
<dbReference type="FunFam" id="3.40.50.300:FF:000861">
    <property type="entry name" value="Fanconi anemia, complementation group M"/>
    <property type="match status" value="1"/>
</dbReference>
<keyword evidence="14" id="KW-1185">Reference proteome</keyword>
<comment type="subcellular location">
    <subcellularLocation>
        <location evidence="1 9">Nucleus</location>
    </subcellularLocation>
</comment>
<keyword evidence="6" id="KW-0067">ATP-binding</keyword>
<accession>A0A1Y2AZW0</accession>
<dbReference type="SMART" id="SM00490">
    <property type="entry name" value="HELICc"/>
    <property type="match status" value="1"/>
</dbReference>